<evidence type="ECO:0000256" key="6">
    <source>
        <dbReference type="ARBA" id="ARBA00023014"/>
    </source>
</evidence>
<gene>
    <name evidence="10" type="ORF">SAMN05216352_105272</name>
</gene>
<dbReference type="SUPFAM" id="SSF51905">
    <property type="entry name" value="FAD/NAD(P)-binding domain"/>
    <property type="match status" value="2"/>
</dbReference>
<evidence type="ECO:0000256" key="5">
    <source>
        <dbReference type="ARBA" id="ARBA00023004"/>
    </source>
</evidence>
<dbReference type="Proteomes" id="UP000199017">
    <property type="component" value="Unassembled WGS sequence"/>
</dbReference>
<dbReference type="GO" id="GO:0016491">
    <property type="term" value="F:oxidoreductase activity"/>
    <property type="evidence" value="ECO:0007669"/>
    <property type="project" value="InterPro"/>
</dbReference>
<dbReference type="InterPro" id="IPR041575">
    <property type="entry name" value="Rubredoxin_C"/>
</dbReference>
<dbReference type="InterPro" id="IPR045854">
    <property type="entry name" value="NO2/SO3_Rdtase_4Fe4S_sf"/>
</dbReference>
<feature type="domain" description="FAD/NAD(P)-binding" evidence="8">
    <location>
        <begin position="4"/>
        <end position="290"/>
    </location>
</feature>
<dbReference type="InterPro" id="IPR036188">
    <property type="entry name" value="FAD/NAD-bd_sf"/>
</dbReference>
<dbReference type="InterPro" id="IPR041854">
    <property type="entry name" value="BFD-like_2Fe2S-bd_dom_sf"/>
</dbReference>
<dbReference type="Pfam" id="PF18267">
    <property type="entry name" value="Rubredoxin_C"/>
    <property type="match status" value="1"/>
</dbReference>
<dbReference type="PRINTS" id="PR00411">
    <property type="entry name" value="PNDRDTASEI"/>
</dbReference>
<dbReference type="InterPro" id="IPR016156">
    <property type="entry name" value="FAD/NAD-linked_Rdtase_dimer_sf"/>
</dbReference>
<comment type="cofactor">
    <cofactor evidence="1">
        <name>FAD</name>
        <dbReference type="ChEBI" id="CHEBI:57692"/>
    </cofactor>
</comment>
<sequence>MRKKLIIIGNGMSGLRFIETIISHDSDSFSIRSFGEEPTLHYNRVKLSSYLQNETNETSLFSHTDAWYKENRVHMHVNEQIIRIDTDKKLVYTNRNETFPYDQLVLATGSNPVQLNIPGHDKKGVYTFRTLQDAKDLKALAAKAQRGIIVGAGFLGLEAAYGLSKAGMDVNVIQRGDTLLTPQLDGTASLYLQRELEKRGISFYFDQSLESIKGKKRVERGILQDGTEIDTDLVLFTVGIKPNIEVAKESGIKTNRGIEVNDYMQTSAADVYAIGECIEHNGISYGLVPPVYEQAEIAASHICDKQKTAYNGSPSYSHLKIAGIDLFTAGSIEESEQTDSIVHADSTKPLYKKLVLQDDVIKGAILFGETSSADDISKRIIIQKALSFQEKNQLLSDKNMNEELIDSSPETIVCKCNQVNKQTILQHIAATKDPSPSTIQASTKASSSCGGCSGDVSGLLRVFDQCKHQARKETMCSCTSLEDEEVRELIYKGIWKDISDIISSVEWRTEGCDTCLPALHYYLSVHGQTELTSPPWIHKEETGAVTIESLPIKEDVTPIVLSTWIRLADIMSFSSLKMTGDRRVMLTDVSMNDAEMVCEATSTPMAAHPSAQLEPFSLKVPDGKSELEELEHFLFPLSFPAPFSIETTKTYPASVKRNGFTLVRSGDTWEMHVSGSEDRLILYVFSSADLKEITATIIQYYRESAHYKEAFADWMIRMSPPVIREILLSEEEREGLLYRMEKQVSDVWKMKKEMITL</sequence>
<proteinExistence type="predicted"/>
<keyword evidence="6" id="KW-0411">Iron-sulfur</keyword>
<keyword evidence="3" id="KW-0479">Metal-binding</keyword>
<dbReference type="Gene3D" id="3.30.390.30">
    <property type="match status" value="1"/>
</dbReference>
<dbReference type="AlphaFoldDB" id="A0A1G8INT9"/>
<dbReference type="Gene3D" id="3.50.50.60">
    <property type="entry name" value="FAD/NAD(P)-binding domain"/>
    <property type="match status" value="2"/>
</dbReference>
<dbReference type="RefSeq" id="WP_170032133.1">
    <property type="nucleotide sequence ID" value="NZ_FNDU01000005.1"/>
</dbReference>
<evidence type="ECO:0000259" key="9">
    <source>
        <dbReference type="Pfam" id="PF18267"/>
    </source>
</evidence>
<evidence type="ECO:0000256" key="2">
    <source>
        <dbReference type="ARBA" id="ARBA00022630"/>
    </source>
</evidence>
<dbReference type="PRINTS" id="PR00368">
    <property type="entry name" value="FADPNR"/>
</dbReference>
<dbReference type="EMBL" id="FNDU01000005">
    <property type="protein sequence ID" value="SDI20457.1"/>
    <property type="molecule type" value="Genomic_DNA"/>
</dbReference>
<feature type="domain" description="BFD-like [2Fe-2S]-binding" evidence="7">
    <location>
        <begin position="412"/>
        <end position="460"/>
    </location>
</feature>
<dbReference type="Pfam" id="PF07992">
    <property type="entry name" value="Pyr_redox_2"/>
    <property type="match status" value="1"/>
</dbReference>
<dbReference type="Pfam" id="PF04324">
    <property type="entry name" value="Fer2_BFD"/>
    <property type="match status" value="1"/>
</dbReference>
<dbReference type="Gene3D" id="1.10.10.1100">
    <property type="entry name" value="BFD-like [2Fe-2S]-binding domain"/>
    <property type="match status" value="1"/>
</dbReference>
<evidence type="ECO:0000313" key="10">
    <source>
        <dbReference type="EMBL" id="SDI20457.1"/>
    </source>
</evidence>
<evidence type="ECO:0000313" key="11">
    <source>
        <dbReference type="Proteomes" id="UP000199017"/>
    </source>
</evidence>
<dbReference type="InterPro" id="IPR050260">
    <property type="entry name" value="FAD-bd_OxRdtase"/>
</dbReference>
<organism evidence="10 11">
    <name type="scientific">Alteribacillus bidgolensis</name>
    <dbReference type="NCBI Taxonomy" id="930129"/>
    <lineage>
        <taxon>Bacteria</taxon>
        <taxon>Bacillati</taxon>
        <taxon>Bacillota</taxon>
        <taxon>Bacilli</taxon>
        <taxon>Bacillales</taxon>
        <taxon>Bacillaceae</taxon>
        <taxon>Alteribacillus</taxon>
    </lineage>
</organism>
<evidence type="ECO:0000259" key="7">
    <source>
        <dbReference type="Pfam" id="PF04324"/>
    </source>
</evidence>
<evidence type="ECO:0000256" key="4">
    <source>
        <dbReference type="ARBA" id="ARBA00022827"/>
    </source>
</evidence>
<dbReference type="GO" id="GO:0046872">
    <property type="term" value="F:metal ion binding"/>
    <property type="evidence" value="ECO:0007669"/>
    <property type="project" value="UniProtKB-KW"/>
</dbReference>
<evidence type="ECO:0000256" key="1">
    <source>
        <dbReference type="ARBA" id="ARBA00001974"/>
    </source>
</evidence>
<dbReference type="CDD" id="cd19944">
    <property type="entry name" value="NirB_Fer2_BFD-like_2"/>
    <property type="match status" value="1"/>
</dbReference>
<dbReference type="GO" id="GO:0051536">
    <property type="term" value="F:iron-sulfur cluster binding"/>
    <property type="evidence" value="ECO:0007669"/>
    <property type="project" value="UniProtKB-KW"/>
</dbReference>
<name>A0A1G8INT9_9BACI</name>
<dbReference type="PANTHER" id="PTHR43429:SF3">
    <property type="entry name" value="NITRITE REDUCTASE [NAD(P)H]"/>
    <property type="match status" value="1"/>
</dbReference>
<dbReference type="SUPFAM" id="SSF56014">
    <property type="entry name" value="Nitrite and sulphite reductase 4Fe-4S domain-like"/>
    <property type="match status" value="1"/>
</dbReference>
<dbReference type="STRING" id="930129.SAMN05216352_105272"/>
<accession>A0A1G8INT9</accession>
<keyword evidence="11" id="KW-1185">Reference proteome</keyword>
<reference evidence="10 11" key="1">
    <citation type="submission" date="2016-10" db="EMBL/GenBank/DDBJ databases">
        <authorList>
            <person name="de Groot N.N."/>
        </authorList>
    </citation>
    <scope>NUCLEOTIDE SEQUENCE [LARGE SCALE GENOMIC DNA]</scope>
    <source>
        <strain evidence="11">P4B,CCM 7963,CECT 7998,DSM 25260,IBRC-M 10614,KCTC 13821</strain>
    </source>
</reference>
<feature type="domain" description="NADH-rubredoxin oxidoreductase C-terminal" evidence="9">
    <location>
        <begin position="318"/>
        <end position="380"/>
    </location>
</feature>
<dbReference type="PANTHER" id="PTHR43429">
    <property type="entry name" value="PYRIDINE NUCLEOTIDE-DISULFIDE OXIDOREDUCTASE DOMAIN-CONTAINING"/>
    <property type="match status" value="1"/>
</dbReference>
<dbReference type="InterPro" id="IPR023753">
    <property type="entry name" value="FAD/NAD-binding_dom"/>
</dbReference>
<evidence type="ECO:0000259" key="8">
    <source>
        <dbReference type="Pfam" id="PF07992"/>
    </source>
</evidence>
<keyword evidence="2" id="KW-0285">Flavoprotein</keyword>
<protein>
    <submittedName>
        <fullName evidence="10">Nitrite reductase (NADH) large subunit</fullName>
    </submittedName>
</protein>
<dbReference type="InterPro" id="IPR007419">
    <property type="entry name" value="BFD-like_2Fe2S-bd_dom"/>
</dbReference>
<keyword evidence="4" id="KW-0274">FAD</keyword>
<keyword evidence="5" id="KW-0408">Iron</keyword>
<evidence type="ECO:0000256" key="3">
    <source>
        <dbReference type="ARBA" id="ARBA00022723"/>
    </source>
</evidence>